<evidence type="ECO:0008006" key="4">
    <source>
        <dbReference type="Google" id="ProtNLM"/>
    </source>
</evidence>
<dbReference type="Proteomes" id="UP000230390">
    <property type="component" value="Unassembled WGS sequence"/>
</dbReference>
<dbReference type="EMBL" id="PDOC01000003">
    <property type="protein sequence ID" value="PIL45942.1"/>
    <property type="molecule type" value="Genomic_DNA"/>
</dbReference>
<feature type="signal peptide" evidence="1">
    <location>
        <begin position="1"/>
        <end position="15"/>
    </location>
</feature>
<feature type="chain" id="PRO_5013668130" description="SH3 domain-containing protein" evidence="1">
    <location>
        <begin position="16"/>
        <end position="113"/>
    </location>
</feature>
<evidence type="ECO:0000313" key="3">
    <source>
        <dbReference type="Proteomes" id="UP000230390"/>
    </source>
</evidence>
<evidence type="ECO:0000256" key="1">
    <source>
        <dbReference type="SAM" id="SignalP"/>
    </source>
</evidence>
<sequence>MVFAVLALAIPAAVAQDRIVAASPGSSLTLDLYESPAAAQPVKTINVTEAGLPLAIQSKQPGFYQVAIAGKDYWVRGAKVRISRDTSANCGPIALASGQPTAATPGAGKNACN</sequence>
<keyword evidence="3" id="KW-1185">Reference proteome</keyword>
<reference evidence="2 3" key="1">
    <citation type="submission" date="2017-10" db="EMBL/GenBank/DDBJ databases">
        <title>Massilia psychrophilum sp. nov., a novel purple-pigmented bacterium isolated from Tianshan glacier, Xinjiang Municipality, China.</title>
        <authorList>
            <person name="Wang H."/>
        </authorList>
    </citation>
    <scope>NUCLEOTIDE SEQUENCE [LARGE SCALE GENOMIC DNA]</scope>
    <source>
        <strain evidence="2 3">JCM 30074</strain>
    </source>
</reference>
<comment type="caution">
    <text evidence="2">The sequence shown here is derived from an EMBL/GenBank/DDBJ whole genome shotgun (WGS) entry which is preliminary data.</text>
</comment>
<name>A0A2G8TIT1_9BURK</name>
<proteinExistence type="predicted"/>
<accession>A0A2G8TIT1</accession>
<dbReference type="AlphaFoldDB" id="A0A2G8TIT1"/>
<keyword evidence="1" id="KW-0732">Signal</keyword>
<protein>
    <recommendedName>
        <fullName evidence="4">SH3 domain-containing protein</fullName>
    </recommendedName>
</protein>
<organism evidence="2 3">
    <name type="scientific">Massilia eurypsychrophila</name>
    <dbReference type="NCBI Taxonomy" id="1485217"/>
    <lineage>
        <taxon>Bacteria</taxon>
        <taxon>Pseudomonadati</taxon>
        <taxon>Pseudomonadota</taxon>
        <taxon>Betaproteobacteria</taxon>
        <taxon>Burkholderiales</taxon>
        <taxon>Oxalobacteraceae</taxon>
        <taxon>Telluria group</taxon>
        <taxon>Massilia</taxon>
    </lineage>
</organism>
<gene>
    <name evidence="2" type="ORF">CR105_07800</name>
</gene>
<evidence type="ECO:0000313" key="2">
    <source>
        <dbReference type="EMBL" id="PIL45942.1"/>
    </source>
</evidence>